<accession>A0AA35S769</accession>
<dbReference type="Pfam" id="PF01425">
    <property type="entry name" value="Amidase"/>
    <property type="match status" value="1"/>
</dbReference>
<dbReference type="Proteomes" id="UP001174909">
    <property type="component" value="Unassembled WGS sequence"/>
</dbReference>
<dbReference type="InterPro" id="IPR023631">
    <property type="entry name" value="Amidase_dom"/>
</dbReference>
<dbReference type="SUPFAM" id="SSF75304">
    <property type="entry name" value="Amidase signature (AS) enzymes"/>
    <property type="match status" value="1"/>
</dbReference>
<dbReference type="EMBL" id="CASHTH010002004">
    <property type="protein sequence ID" value="CAI8023386.1"/>
    <property type="molecule type" value="Genomic_DNA"/>
</dbReference>
<comment type="caution">
    <text evidence="2">The sequence shown here is derived from an EMBL/GenBank/DDBJ whole genome shotgun (WGS) entry which is preliminary data.</text>
</comment>
<name>A0AA35S769_GEOBA</name>
<gene>
    <name evidence="2" type="ORF">GBAR_LOCUS13672</name>
</gene>
<dbReference type="Gene3D" id="3.90.1300.10">
    <property type="entry name" value="Amidase signature (AS) domain"/>
    <property type="match status" value="1"/>
</dbReference>
<protein>
    <submittedName>
        <fullName evidence="2">Glutamyl-tRNA(Gln) amidotransferase subunit A</fullName>
    </submittedName>
</protein>
<dbReference type="InterPro" id="IPR036928">
    <property type="entry name" value="AS_sf"/>
</dbReference>
<dbReference type="AlphaFoldDB" id="A0AA35S769"/>
<dbReference type="PANTHER" id="PTHR11895">
    <property type="entry name" value="TRANSAMIDASE"/>
    <property type="match status" value="1"/>
</dbReference>
<keyword evidence="3" id="KW-1185">Reference proteome</keyword>
<feature type="domain" description="Amidase" evidence="1">
    <location>
        <begin position="27"/>
        <end position="464"/>
    </location>
</feature>
<evidence type="ECO:0000313" key="2">
    <source>
        <dbReference type="EMBL" id="CAI8023386.1"/>
    </source>
</evidence>
<sequence length="482" mass="50702">MANPDLCYLSATELGERIAAGEISSLEATEAFLERIARLDGNYASYITVTADRAREDARRADAEIAAGQRLGPLHGVPVAVKDQFNTAGIVTTNGSTIMAENVPDADATVIARLRAAGTVLLGKLNMSEYASGDAFRYPYGRPRNPWDTGRNPGTSSSGSGAATAAFLCATSLGEDTGGSIRGPAAFCGLVGIRPTFGRVSRHGVFGASWSMDTVGPISRTVTDCANTLEAIAGHDPNDPQTWDVPVPNYSAALDGNIDGLKVGLVTERVHTDANDPEVRDAVIKAAGVLAGLGAEVSEVSVPLIVNSSEISYGIIGSDAAMLNWDIISTERLEELDHNNQVRLLMGSIVPAKVYQKATRLRDVLRRQILAALVDGIAYSRALENRRQFIADMEQLSQQCDVLLTPAAPSPPQADVTNTGDPAFQGPWTSCGLPAISLPSGIAESGLPLGIQLVASPFAEARLLGAAAWCETVLNVELNPPL</sequence>
<dbReference type="InterPro" id="IPR000120">
    <property type="entry name" value="Amidase"/>
</dbReference>
<reference evidence="2" key="1">
    <citation type="submission" date="2023-03" db="EMBL/GenBank/DDBJ databases">
        <authorList>
            <person name="Steffen K."/>
            <person name="Cardenas P."/>
        </authorList>
    </citation>
    <scope>NUCLEOTIDE SEQUENCE</scope>
</reference>
<organism evidence="2 3">
    <name type="scientific">Geodia barretti</name>
    <name type="common">Barrett's horny sponge</name>
    <dbReference type="NCBI Taxonomy" id="519541"/>
    <lineage>
        <taxon>Eukaryota</taxon>
        <taxon>Metazoa</taxon>
        <taxon>Porifera</taxon>
        <taxon>Demospongiae</taxon>
        <taxon>Heteroscleromorpha</taxon>
        <taxon>Tetractinellida</taxon>
        <taxon>Astrophorina</taxon>
        <taxon>Geodiidae</taxon>
        <taxon>Geodia</taxon>
    </lineage>
</organism>
<evidence type="ECO:0000313" key="3">
    <source>
        <dbReference type="Proteomes" id="UP001174909"/>
    </source>
</evidence>
<proteinExistence type="predicted"/>
<dbReference type="PANTHER" id="PTHR11895:SF176">
    <property type="entry name" value="AMIDASE AMID-RELATED"/>
    <property type="match status" value="1"/>
</dbReference>
<evidence type="ECO:0000259" key="1">
    <source>
        <dbReference type="Pfam" id="PF01425"/>
    </source>
</evidence>
<dbReference type="GO" id="GO:0003824">
    <property type="term" value="F:catalytic activity"/>
    <property type="evidence" value="ECO:0007669"/>
    <property type="project" value="InterPro"/>
</dbReference>